<dbReference type="EMBL" id="CP115300">
    <property type="protein sequence ID" value="WBO68380.1"/>
    <property type="molecule type" value="Genomic_DNA"/>
</dbReference>
<keyword evidence="2" id="KW-1185">Reference proteome</keyword>
<proteinExistence type="predicted"/>
<name>A0ABY7PFV0_9ACTN</name>
<organism evidence="1 2">
    <name type="scientific">Streptomyces camelliae</name>
    <dbReference type="NCBI Taxonomy" id="3004093"/>
    <lineage>
        <taxon>Bacteria</taxon>
        <taxon>Bacillati</taxon>
        <taxon>Actinomycetota</taxon>
        <taxon>Actinomycetes</taxon>
        <taxon>Kitasatosporales</taxon>
        <taxon>Streptomycetaceae</taxon>
        <taxon>Streptomyces</taxon>
    </lineage>
</organism>
<dbReference type="RefSeq" id="WP_270085626.1">
    <property type="nucleotide sequence ID" value="NZ_CP115300.1"/>
</dbReference>
<dbReference type="Proteomes" id="UP001212326">
    <property type="component" value="Chromosome"/>
</dbReference>
<accession>A0ABY7PFV0</accession>
<sequence>MSAWGAVVLILLGVGVHTLAEFLYAAGSFELRYTLALPTRRASTRASSTAAARSAGR</sequence>
<evidence type="ECO:0000313" key="1">
    <source>
        <dbReference type="EMBL" id="WBO68380.1"/>
    </source>
</evidence>
<evidence type="ECO:0000313" key="2">
    <source>
        <dbReference type="Proteomes" id="UP001212326"/>
    </source>
</evidence>
<gene>
    <name evidence="1" type="ORF">O1G22_38980</name>
</gene>
<protein>
    <submittedName>
        <fullName evidence="1">Uncharacterized protein</fullName>
    </submittedName>
</protein>
<reference evidence="1 2" key="1">
    <citation type="submission" date="2022-12" db="EMBL/GenBank/DDBJ databases">
        <authorList>
            <person name="Mo P."/>
        </authorList>
    </citation>
    <scope>NUCLEOTIDE SEQUENCE [LARGE SCALE GENOMIC DNA]</scope>
    <source>
        <strain evidence="1 2">HUAS 2-6</strain>
    </source>
</reference>